<dbReference type="Proteomes" id="UP000243361">
    <property type="component" value="Unassembled WGS sequence"/>
</dbReference>
<dbReference type="AlphaFoldDB" id="A0A657PNZ7"/>
<gene>
    <name evidence="1" type="ORF">B0D84_01615</name>
    <name evidence="2" type="ORF">C3L24_05275</name>
</gene>
<dbReference type="GO" id="GO:0008168">
    <property type="term" value="F:methyltransferase activity"/>
    <property type="evidence" value="ECO:0007669"/>
    <property type="project" value="UniProtKB-KW"/>
</dbReference>
<dbReference type="EMBL" id="PQCO01000170">
    <property type="protein sequence ID" value="PUE02902.1"/>
    <property type="molecule type" value="Genomic_DNA"/>
</dbReference>
<evidence type="ECO:0000313" key="3">
    <source>
        <dbReference type="Proteomes" id="UP000243361"/>
    </source>
</evidence>
<comment type="caution">
    <text evidence="1">The sequence shown here is derived from an EMBL/GenBank/DDBJ whole genome shotgun (WGS) entry which is preliminary data.</text>
</comment>
<accession>A0A657PNZ7</accession>
<dbReference type="Proteomes" id="UP000250928">
    <property type="component" value="Unassembled WGS sequence"/>
</dbReference>
<dbReference type="PANTHER" id="PTHR35866">
    <property type="entry name" value="PUTATIVE-RELATED"/>
    <property type="match status" value="1"/>
</dbReference>
<protein>
    <submittedName>
        <fullName evidence="1">50S rRNA methyltransferase</fullName>
    </submittedName>
</protein>
<dbReference type="EMBL" id="MUIE01000125">
    <property type="protein sequence ID" value="OQX36268.1"/>
    <property type="molecule type" value="Genomic_DNA"/>
</dbReference>
<dbReference type="PANTHER" id="PTHR35866:SF1">
    <property type="entry name" value="YKGJ FAMILY CYSTEINE CLUSTER PROTEIN"/>
    <property type="match status" value="1"/>
</dbReference>
<dbReference type="Pfam" id="PF03692">
    <property type="entry name" value="CxxCxxCC"/>
    <property type="match status" value="1"/>
</dbReference>
<keyword evidence="1" id="KW-0808">Transferase</keyword>
<proteinExistence type="predicted"/>
<keyword evidence="3" id="KW-1185">Reference proteome</keyword>
<dbReference type="InterPro" id="IPR005358">
    <property type="entry name" value="Puta_zinc/iron-chelating_dom"/>
</dbReference>
<reference evidence="2 4" key="2">
    <citation type="submission" date="2018-01" db="EMBL/GenBank/DDBJ databases">
        <title>Novel co-symbiosis in the lucinid bivalve Phacoides pectinatus.</title>
        <authorList>
            <person name="Lim S.J."/>
            <person name="Davis B.G."/>
            <person name="Gill D.E."/>
            <person name="Engel A.S."/>
            <person name="Anderson L.C."/>
            <person name="Campbell B.J."/>
        </authorList>
    </citation>
    <scope>NUCLEOTIDE SEQUENCE [LARGE SCALE GENOMIC DNA]</scope>
    <source>
        <strain evidence="2">N3_P5</strain>
    </source>
</reference>
<reference evidence="1 3" key="1">
    <citation type="submission" date="2017-02" db="EMBL/GenBank/DDBJ databases">
        <title>Novel co-symbiosis in the unique lucinid bivalve Phacoides pectinatus.</title>
        <authorList>
            <person name="Lim S.J."/>
            <person name="Davis B.G."/>
            <person name="Gill D.E."/>
            <person name="Engel A.S."/>
            <person name="Anderson L.C."/>
            <person name="Campbell B.J."/>
        </authorList>
    </citation>
    <scope>NUCLEOTIDE SEQUENCE [LARGE SCALE GENOMIC DNA]</scope>
    <source>
        <strain evidence="1">LUC13016_P6</strain>
    </source>
</reference>
<sequence length="295" mass="34341">MSDKFDLPFESQLAPQKLELGTEIQFHCHKGVSCFNACCKKADLSLTPYDVIRMKRRLGMSSGEFLKAHTVPYQMDQHGVPGIKMRTDDSSACLFVTDEGCSIYEDRPTACRYYPLGHMAVKEANATSDSAYYFMINEEHCMGHKEPKVQTINEYRRELGIVDYDGYNRDWLDIQLKKRSAGPSVGNLPESTLQLFFMASYDMDRFRRFVMSEQFRATYDLEEGAYRALETEDVALMQFGIRFMRQVFFGERTIPERANAWEERVEKRQEVWDLRRDAEVARKQAQDDDMYESGE</sequence>
<organism evidence="1 3">
    <name type="scientific">Candidatus Sedimenticola endophacoides</name>
    <dbReference type="NCBI Taxonomy" id="2548426"/>
    <lineage>
        <taxon>Bacteria</taxon>
        <taxon>Pseudomonadati</taxon>
        <taxon>Pseudomonadota</taxon>
        <taxon>Gammaproteobacteria</taxon>
        <taxon>Chromatiales</taxon>
        <taxon>Sedimenticolaceae</taxon>
        <taxon>Sedimenticola</taxon>
    </lineage>
</organism>
<keyword evidence="1" id="KW-0489">Methyltransferase</keyword>
<dbReference type="GO" id="GO:0032259">
    <property type="term" value="P:methylation"/>
    <property type="evidence" value="ECO:0007669"/>
    <property type="project" value="UniProtKB-KW"/>
</dbReference>
<name>A0A657PNZ7_9GAMM</name>
<evidence type="ECO:0000313" key="4">
    <source>
        <dbReference type="Proteomes" id="UP000250928"/>
    </source>
</evidence>
<evidence type="ECO:0000313" key="1">
    <source>
        <dbReference type="EMBL" id="OQX36268.1"/>
    </source>
</evidence>
<evidence type="ECO:0000313" key="2">
    <source>
        <dbReference type="EMBL" id="PUE02902.1"/>
    </source>
</evidence>